<gene>
    <name evidence="1" type="ORF">F511_27405</name>
</gene>
<sequence length="84" mass="9416">MVDESRTEICDLLGSYHVSRKDPLEDLILHLVYIPDPSALMLRELQATNAHQLVDFDLNNSLNLMSCAPSHTWAHEPTCTPAVT</sequence>
<dbReference type="Proteomes" id="UP000250235">
    <property type="component" value="Unassembled WGS sequence"/>
</dbReference>
<evidence type="ECO:0000313" key="1">
    <source>
        <dbReference type="EMBL" id="KZV40319.1"/>
    </source>
</evidence>
<protein>
    <submittedName>
        <fullName evidence="1">Uncharacterized protein</fullName>
    </submittedName>
</protein>
<dbReference type="EMBL" id="KV000449">
    <property type="protein sequence ID" value="KZV40319.1"/>
    <property type="molecule type" value="Genomic_DNA"/>
</dbReference>
<dbReference type="AlphaFoldDB" id="A0A2Z7C0N7"/>
<proteinExistence type="predicted"/>
<organism evidence="1 2">
    <name type="scientific">Dorcoceras hygrometricum</name>
    <dbReference type="NCBI Taxonomy" id="472368"/>
    <lineage>
        <taxon>Eukaryota</taxon>
        <taxon>Viridiplantae</taxon>
        <taxon>Streptophyta</taxon>
        <taxon>Embryophyta</taxon>
        <taxon>Tracheophyta</taxon>
        <taxon>Spermatophyta</taxon>
        <taxon>Magnoliopsida</taxon>
        <taxon>eudicotyledons</taxon>
        <taxon>Gunneridae</taxon>
        <taxon>Pentapetalae</taxon>
        <taxon>asterids</taxon>
        <taxon>lamiids</taxon>
        <taxon>Lamiales</taxon>
        <taxon>Gesneriaceae</taxon>
        <taxon>Didymocarpoideae</taxon>
        <taxon>Trichosporeae</taxon>
        <taxon>Loxocarpinae</taxon>
        <taxon>Dorcoceras</taxon>
    </lineage>
</organism>
<keyword evidence="2" id="KW-1185">Reference proteome</keyword>
<reference evidence="1 2" key="1">
    <citation type="journal article" date="2015" name="Proc. Natl. Acad. Sci. U.S.A.">
        <title>The resurrection genome of Boea hygrometrica: A blueprint for survival of dehydration.</title>
        <authorList>
            <person name="Xiao L."/>
            <person name="Yang G."/>
            <person name="Zhang L."/>
            <person name="Yang X."/>
            <person name="Zhao S."/>
            <person name="Ji Z."/>
            <person name="Zhou Q."/>
            <person name="Hu M."/>
            <person name="Wang Y."/>
            <person name="Chen M."/>
            <person name="Xu Y."/>
            <person name="Jin H."/>
            <person name="Xiao X."/>
            <person name="Hu G."/>
            <person name="Bao F."/>
            <person name="Hu Y."/>
            <person name="Wan P."/>
            <person name="Li L."/>
            <person name="Deng X."/>
            <person name="Kuang T."/>
            <person name="Xiang C."/>
            <person name="Zhu J.K."/>
            <person name="Oliver M.J."/>
            <person name="He Y."/>
        </authorList>
    </citation>
    <scope>NUCLEOTIDE SEQUENCE [LARGE SCALE GENOMIC DNA]</scope>
    <source>
        <strain evidence="2">cv. XS01</strain>
    </source>
</reference>
<name>A0A2Z7C0N7_9LAMI</name>
<accession>A0A2Z7C0N7</accession>
<evidence type="ECO:0000313" key="2">
    <source>
        <dbReference type="Proteomes" id="UP000250235"/>
    </source>
</evidence>